<gene>
    <name evidence="2" type="ORF">JMA_33450</name>
</gene>
<dbReference type="AlphaFoldDB" id="A0A0B5AVA3"/>
<name>A0A0B5AVA3_9BACL</name>
<evidence type="ECO:0000313" key="3">
    <source>
        <dbReference type="Proteomes" id="UP000031449"/>
    </source>
</evidence>
<dbReference type="OrthoDB" id="2454865at2"/>
<reference evidence="2 3" key="1">
    <citation type="submission" date="2014-08" db="EMBL/GenBank/DDBJ databases">
        <title>Complete genome of a marine bacteria Jeotgalibacillus malaysiensis.</title>
        <authorList>
            <person name="Yaakop A.S."/>
            <person name="Chan K.-G."/>
            <person name="Goh K.M."/>
        </authorList>
    </citation>
    <scope>NUCLEOTIDE SEQUENCE [LARGE SCALE GENOMIC DNA]</scope>
    <source>
        <strain evidence="2 3">D5</strain>
    </source>
</reference>
<dbReference type="HOGENOM" id="CLU_2806715_0_0_9"/>
<evidence type="ECO:0000256" key="1">
    <source>
        <dbReference type="SAM" id="Phobius"/>
    </source>
</evidence>
<dbReference type="Proteomes" id="UP000031449">
    <property type="component" value="Chromosome"/>
</dbReference>
<keyword evidence="1" id="KW-1133">Transmembrane helix</keyword>
<protein>
    <submittedName>
        <fullName evidence="2">Uncharacterized protein</fullName>
    </submittedName>
</protein>
<dbReference type="BioCyc" id="JESP1508404:G14D9-12626-MONOMER"/>
<feature type="transmembrane region" description="Helical" evidence="1">
    <location>
        <begin position="6"/>
        <end position="37"/>
    </location>
</feature>
<proteinExistence type="predicted"/>
<dbReference type="EMBL" id="CP009416">
    <property type="protein sequence ID" value="AJD92662.1"/>
    <property type="molecule type" value="Genomic_DNA"/>
</dbReference>
<keyword evidence="1" id="KW-0812">Transmembrane</keyword>
<dbReference type="KEGG" id="jeo:JMA_33450"/>
<keyword evidence="1" id="KW-0472">Membrane</keyword>
<dbReference type="STRING" id="1508404.JMA_33450"/>
<keyword evidence="3" id="KW-1185">Reference proteome</keyword>
<evidence type="ECO:0000313" key="2">
    <source>
        <dbReference type="EMBL" id="AJD92662.1"/>
    </source>
</evidence>
<sequence length="67" mass="7428">MKVIGYFLFGLMIATTIFLIAGPIVGGVIAFALLFTIQLAKPFEEKPAKDRVAEAYEKYLEERETGS</sequence>
<organism evidence="2 3">
    <name type="scientific">Jeotgalibacillus malaysiensis</name>
    <dbReference type="NCBI Taxonomy" id="1508404"/>
    <lineage>
        <taxon>Bacteria</taxon>
        <taxon>Bacillati</taxon>
        <taxon>Bacillota</taxon>
        <taxon>Bacilli</taxon>
        <taxon>Bacillales</taxon>
        <taxon>Caryophanaceae</taxon>
        <taxon>Jeotgalibacillus</taxon>
    </lineage>
</organism>
<accession>A0A0B5AVA3</accession>